<dbReference type="InterPro" id="IPR052039">
    <property type="entry name" value="Caspase-related_regulators"/>
</dbReference>
<evidence type="ECO:0000313" key="3">
    <source>
        <dbReference type="Proteomes" id="UP000237934"/>
    </source>
</evidence>
<dbReference type="GO" id="GO:0004197">
    <property type="term" value="F:cysteine-type endopeptidase activity"/>
    <property type="evidence" value="ECO:0007669"/>
    <property type="project" value="InterPro"/>
</dbReference>
<protein>
    <submittedName>
        <fullName evidence="2">Peptidase C14</fullName>
    </submittedName>
</protein>
<dbReference type="InterPro" id="IPR011600">
    <property type="entry name" value="Pept_C14_caspase"/>
</dbReference>
<dbReference type="Pfam" id="PF00656">
    <property type="entry name" value="Peptidase_C14"/>
    <property type="match status" value="1"/>
</dbReference>
<evidence type="ECO:0000259" key="1">
    <source>
        <dbReference type="Pfam" id="PF00656"/>
    </source>
</evidence>
<dbReference type="EMBL" id="PUAP01000035">
    <property type="protein sequence ID" value="PQF22075.1"/>
    <property type="molecule type" value="Genomic_DNA"/>
</dbReference>
<dbReference type="GO" id="GO:0006508">
    <property type="term" value="P:proteolysis"/>
    <property type="evidence" value="ECO:0007669"/>
    <property type="project" value="InterPro"/>
</dbReference>
<dbReference type="Proteomes" id="UP000237934">
    <property type="component" value="Unassembled WGS sequence"/>
</dbReference>
<evidence type="ECO:0000313" key="2">
    <source>
        <dbReference type="EMBL" id="PQF22075.1"/>
    </source>
</evidence>
<dbReference type="Gene3D" id="3.40.50.1460">
    <property type="match status" value="1"/>
</dbReference>
<dbReference type="InterPro" id="IPR029030">
    <property type="entry name" value="Caspase-like_dom_sf"/>
</dbReference>
<dbReference type="PANTHER" id="PTHR22576">
    <property type="entry name" value="MUCOSA ASSOCIATED LYMPHOID TISSUE LYMPHOMA TRANSLOCATION PROTEIN 1/PARACASPASE"/>
    <property type="match status" value="1"/>
</dbReference>
<dbReference type="PANTHER" id="PTHR22576:SF37">
    <property type="entry name" value="MUCOSA-ASSOCIATED LYMPHOID TISSUE LYMPHOMA TRANSLOCATION PROTEIN 1"/>
    <property type="match status" value="1"/>
</dbReference>
<dbReference type="SUPFAM" id="SSF52129">
    <property type="entry name" value="Caspase-like"/>
    <property type="match status" value="1"/>
</dbReference>
<accession>A0A2S7RR30</accession>
<sequence>MKKALVIGIDEYKSGYSLTGCVNDARDVAEMLKRHKNGDINYTVYLEENIESKNKLTIMIQELFEGDCESALLYFSGHGFVDKYGLASLVTPDLSPGNMGVSMDDILNWANKSKIKNKVIILDCCFAGNMGNFSGDGTRSSLSDGVTILTASKADEPSIEFAGHGIFTALLISALEGGASDLLGYVTPGSIYSYIDKALGPWEQRPVFKSNVSTFDIIRRVNSSIDIALLRELPRIFNQDHTLELNPSFEVTNTTDDAHEVIEPYANSENVKLFKKLQKLTSCGLVRPVGEDHMYYAAMRSKSCELTTIGKYYHRLAEEEKI</sequence>
<feature type="domain" description="Peptidase C14 caspase" evidence="1">
    <location>
        <begin position="2"/>
        <end position="199"/>
    </location>
</feature>
<organism evidence="2 3">
    <name type="scientific">Enterococcus mundtii</name>
    <dbReference type="NCBI Taxonomy" id="53346"/>
    <lineage>
        <taxon>Bacteria</taxon>
        <taxon>Bacillati</taxon>
        <taxon>Bacillota</taxon>
        <taxon>Bacilli</taxon>
        <taxon>Lactobacillales</taxon>
        <taxon>Enterococcaceae</taxon>
        <taxon>Enterococcus</taxon>
    </lineage>
</organism>
<proteinExistence type="predicted"/>
<comment type="caution">
    <text evidence="2">The sequence shown here is derived from an EMBL/GenBank/DDBJ whole genome shotgun (WGS) entry which is preliminary data.</text>
</comment>
<gene>
    <name evidence="2" type="ORF">CUS89_11945</name>
</gene>
<dbReference type="AlphaFoldDB" id="A0A2S7RR30"/>
<reference evidence="2 3" key="1">
    <citation type="journal article" date="2018" name="Pathog. Dis.">
        <title>Whole-genome sequencing based characterization of antimicrobial resistance in Enterococcus.</title>
        <authorList>
            <person name="Tyson G."/>
        </authorList>
    </citation>
    <scope>NUCLEOTIDE SEQUENCE [LARGE SCALE GENOMIC DNA]</scope>
    <source>
        <strain evidence="2 3">CVM N55263</strain>
    </source>
</reference>
<name>A0A2S7RR30_ENTMU</name>
<dbReference type="RefSeq" id="WP_104872293.1">
    <property type="nucleotide sequence ID" value="NZ_PUAP01000035.1"/>
</dbReference>